<name>A0ABD2JBW1_HETSC</name>
<sequence length="220" mass="25560">MPRETNFLSAEHRRLIARHEASHVAANWLHKYGCRYQYVEHRILIARHEAGHIAANWLHKYGCRCQYITIIPDATTYGHTSIDGMDFYNANQMDALHQYKCGRKDCRNRVLRGSSLRRVGHGTRRHPRSYIADRFERRKEKSVPNAATQGSGEGLRRTEKIMNRISELHEAKFNYLTKMFSKPEIRQKIEALANALLEKDTLQCAEVDRLLGKRASSLWG</sequence>
<protein>
    <recommendedName>
        <fullName evidence="3">SprT-like domain-containing protein</fullName>
    </recommendedName>
</protein>
<evidence type="ECO:0000313" key="2">
    <source>
        <dbReference type="Proteomes" id="UP001620645"/>
    </source>
</evidence>
<dbReference type="Proteomes" id="UP001620645">
    <property type="component" value="Unassembled WGS sequence"/>
</dbReference>
<accession>A0ABD2JBW1</accession>
<gene>
    <name evidence="1" type="ORF">niasHS_009353</name>
</gene>
<keyword evidence="2" id="KW-1185">Reference proteome</keyword>
<dbReference type="Gene3D" id="1.20.58.760">
    <property type="entry name" value="Peptidase M41"/>
    <property type="match status" value="1"/>
</dbReference>
<dbReference type="AlphaFoldDB" id="A0ABD2JBW1"/>
<dbReference type="EMBL" id="JBICCN010000168">
    <property type="protein sequence ID" value="KAL3088067.1"/>
    <property type="molecule type" value="Genomic_DNA"/>
</dbReference>
<organism evidence="1 2">
    <name type="scientific">Heterodera schachtii</name>
    <name type="common">Sugarbeet cyst nematode worm</name>
    <name type="synonym">Tylenchus schachtii</name>
    <dbReference type="NCBI Taxonomy" id="97005"/>
    <lineage>
        <taxon>Eukaryota</taxon>
        <taxon>Metazoa</taxon>
        <taxon>Ecdysozoa</taxon>
        <taxon>Nematoda</taxon>
        <taxon>Chromadorea</taxon>
        <taxon>Rhabditida</taxon>
        <taxon>Tylenchina</taxon>
        <taxon>Tylenchomorpha</taxon>
        <taxon>Tylenchoidea</taxon>
        <taxon>Heteroderidae</taxon>
        <taxon>Heteroderinae</taxon>
        <taxon>Heterodera</taxon>
    </lineage>
</organism>
<dbReference type="InterPro" id="IPR037219">
    <property type="entry name" value="Peptidase_M41-like"/>
</dbReference>
<evidence type="ECO:0008006" key="3">
    <source>
        <dbReference type="Google" id="ProtNLM"/>
    </source>
</evidence>
<dbReference type="SUPFAM" id="SSF140990">
    <property type="entry name" value="FtsH protease domain-like"/>
    <property type="match status" value="1"/>
</dbReference>
<comment type="caution">
    <text evidence="1">The sequence shown here is derived from an EMBL/GenBank/DDBJ whole genome shotgun (WGS) entry which is preliminary data.</text>
</comment>
<evidence type="ECO:0000313" key="1">
    <source>
        <dbReference type="EMBL" id="KAL3088067.1"/>
    </source>
</evidence>
<reference evidence="1 2" key="1">
    <citation type="submission" date="2024-10" db="EMBL/GenBank/DDBJ databases">
        <authorList>
            <person name="Kim D."/>
        </authorList>
    </citation>
    <scope>NUCLEOTIDE SEQUENCE [LARGE SCALE GENOMIC DNA]</scope>
    <source>
        <strain evidence="1">Taebaek</strain>
    </source>
</reference>
<proteinExistence type="predicted"/>